<reference evidence="3" key="1">
    <citation type="submission" date="2022-07" db="EMBL/GenBank/DDBJ databases">
        <title>Genome Sequence of Agrocybe chaxingu.</title>
        <authorList>
            <person name="Buettner E."/>
        </authorList>
    </citation>
    <scope>NUCLEOTIDE SEQUENCE</scope>
    <source>
        <strain evidence="3">MP-N11</strain>
    </source>
</reference>
<feature type="region of interest" description="Disordered" evidence="1">
    <location>
        <begin position="1"/>
        <end position="21"/>
    </location>
</feature>
<dbReference type="EMBL" id="JANKHO010002462">
    <property type="protein sequence ID" value="KAJ3492420.1"/>
    <property type="molecule type" value="Genomic_DNA"/>
</dbReference>
<comment type="caution">
    <text evidence="3">The sequence shown here is derived from an EMBL/GenBank/DDBJ whole genome shotgun (WGS) entry which is preliminary data.</text>
</comment>
<dbReference type="Pfam" id="PF13472">
    <property type="entry name" value="Lipase_GDSL_2"/>
    <property type="match status" value="1"/>
</dbReference>
<dbReference type="InterPro" id="IPR036514">
    <property type="entry name" value="SGNH_hydro_sf"/>
</dbReference>
<dbReference type="Proteomes" id="UP001148786">
    <property type="component" value="Unassembled WGS sequence"/>
</dbReference>
<dbReference type="InterPro" id="IPR013830">
    <property type="entry name" value="SGNH_hydro"/>
</dbReference>
<proteinExistence type="predicted"/>
<dbReference type="CDD" id="cd00229">
    <property type="entry name" value="SGNH_hydrolase"/>
    <property type="match status" value="1"/>
</dbReference>
<dbReference type="Gene3D" id="3.40.50.1110">
    <property type="entry name" value="SGNH hydrolase"/>
    <property type="match status" value="1"/>
</dbReference>
<feature type="domain" description="SGNH hydrolase-type esterase" evidence="2">
    <location>
        <begin position="149"/>
        <end position="326"/>
    </location>
</feature>
<sequence>MLQHELSNSLERSEQSGRWEPTESGSVIASWASASISFLFTGSKLGFHAGPQTERKDKANGGIRMVAIIIGNARESALQDTASWRTLDPEPDSDVVIFDEGARHDKTFVQIVLIDWASQLEIQYLYADDEAKFERLPEEANQMPRMLLVGDSISSAMTVSIERGKPVPFGILDGFPFIAQRRLLQRVPPLQVDVDLVAYPGVNLKSPWTKEAWIANISPTVIMIELGTNDQFFEVPKERFGDALIELIQKLLSQSQNSFKHVWLVPPFPDKDTDNHQLNEAMSYFTDRLQNRFRPSIEFKICDLAEGLTVKDTVDGVHPSLETHQRLGGRLADFIEENLF</sequence>
<protein>
    <recommendedName>
        <fullName evidence="2">SGNH hydrolase-type esterase domain-containing protein</fullName>
    </recommendedName>
</protein>
<evidence type="ECO:0000256" key="1">
    <source>
        <dbReference type="SAM" id="MobiDB-lite"/>
    </source>
</evidence>
<accession>A0A9W8MRC2</accession>
<evidence type="ECO:0000313" key="3">
    <source>
        <dbReference type="EMBL" id="KAJ3492420.1"/>
    </source>
</evidence>
<evidence type="ECO:0000259" key="2">
    <source>
        <dbReference type="Pfam" id="PF13472"/>
    </source>
</evidence>
<evidence type="ECO:0000313" key="4">
    <source>
        <dbReference type="Proteomes" id="UP001148786"/>
    </source>
</evidence>
<feature type="compositionally biased region" description="Polar residues" evidence="1">
    <location>
        <begin position="1"/>
        <end position="10"/>
    </location>
</feature>
<dbReference type="AlphaFoldDB" id="A0A9W8MRC2"/>
<dbReference type="OrthoDB" id="3241977at2759"/>
<feature type="compositionally biased region" description="Basic and acidic residues" evidence="1">
    <location>
        <begin position="11"/>
        <end position="21"/>
    </location>
</feature>
<keyword evidence="4" id="KW-1185">Reference proteome</keyword>
<gene>
    <name evidence="3" type="ORF">NLJ89_g11245</name>
</gene>
<organism evidence="3 4">
    <name type="scientific">Agrocybe chaxingu</name>
    <dbReference type="NCBI Taxonomy" id="84603"/>
    <lineage>
        <taxon>Eukaryota</taxon>
        <taxon>Fungi</taxon>
        <taxon>Dikarya</taxon>
        <taxon>Basidiomycota</taxon>
        <taxon>Agaricomycotina</taxon>
        <taxon>Agaricomycetes</taxon>
        <taxon>Agaricomycetidae</taxon>
        <taxon>Agaricales</taxon>
        <taxon>Agaricineae</taxon>
        <taxon>Strophariaceae</taxon>
        <taxon>Agrocybe</taxon>
    </lineage>
</organism>
<name>A0A9W8MRC2_9AGAR</name>
<dbReference type="SUPFAM" id="SSF52266">
    <property type="entry name" value="SGNH hydrolase"/>
    <property type="match status" value="1"/>
</dbReference>